<protein>
    <recommendedName>
        <fullName evidence="5">Phosphoribosylpyrophosphate synthetase</fullName>
    </recommendedName>
</protein>
<evidence type="ECO:0000313" key="1">
    <source>
        <dbReference type="EMBL" id="KIO50858.1"/>
    </source>
</evidence>
<dbReference type="EMBL" id="MUGX01000007">
    <property type="protein sequence ID" value="OXA90096.1"/>
    <property type="molecule type" value="Genomic_DNA"/>
</dbReference>
<evidence type="ECO:0008006" key="5">
    <source>
        <dbReference type="Google" id="ProtNLM"/>
    </source>
</evidence>
<reference evidence="2 4" key="2">
    <citation type="submission" date="2016-11" db="EMBL/GenBank/DDBJ databases">
        <title>Whole genomes of Flavobacteriaceae.</title>
        <authorList>
            <person name="Stine C."/>
            <person name="Li C."/>
            <person name="Tadesse D."/>
        </authorList>
    </citation>
    <scope>NUCLEOTIDE SEQUENCE [LARGE SCALE GENOMIC DNA]</scope>
    <source>
        <strain evidence="2 4">ATCC 51468</strain>
    </source>
</reference>
<sequence length="102" mass="11861">MNPYNNLTEALEGLICQGYNKNFVLKKDCLKVRNSKDKINLNEFQVQQMYHFDDPDPKFKAIIYGVFCERDGTKGLLVTDREILSKSNSQEIENKLEQKSIL</sequence>
<dbReference type="Proteomes" id="UP000198302">
    <property type="component" value="Unassembled WGS sequence"/>
</dbReference>
<dbReference type="STRING" id="37752.IW18_21310"/>
<dbReference type="EMBL" id="JPRK01000023">
    <property type="protein sequence ID" value="KIO50858.1"/>
    <property type="molecule type" value="Genomic_DNA"/>
</dbReference>
<dbReference type="OrthoDB" id="8418771at2"/>
<evidence type="ECO:0000313" key="3">
    <source>
        <dbReference type="Proteomes" id="UP000032061"/>
    </source>
</evidence>
<reference evidence="1 3" key="1">
    <citation type="submission" date="2015-01" db="EMBL/GenBank/DDBJ databases">
        <title>Genome of Flavobacterium hibernum DSM 12611.</title>
        <authorList>
            <person name="Stropko S.J."/>
            <person name="Pipes S.E."/>
            <person name="Newman J.D."/>
        </authorList>
    </citation>
    <scope>NUCLEOTIDE SEQUENCE [LARGE SCALE GENOMIC DNA]</scope>
    <source>
        <strain evidence="1 3">DSM 12611</strain>
    </source>
</reference>
<dbReference type="AlphaFoldDB" id="A0A0D0ERS0"/>
<gene>
    <name evidence="2" type="ORF">B0A73_03465</name>
    <name evidence="1" type="ORF">IW18_21310</name>
</gene>
<dbReference type="RefSeq" id="WP_041520214.1">
    <property type="nucleotide sequence ID" value="NZ_JPRK01000023.1"/>
</dbReference>
<organism evidence="1 3">
    <name type="scientific">Flavobacterium hibernum</name>
    <dbReference type="NCBI Taxonomy" id="37752"/>
    <lineage>
        <taxon>Bacteria</taxon>
        <taxon>Pseudomonadati</taxon>
        <taxon>Bacteroidota</taxon>
        <taxon>Flavobacteriia</taxon>
        <taxon>Flavobacteriales</taxon>
        <taxon>Flavobacteriaceae</taxon>
        <taxon>Flavobacterium</taxon>
    </lineage>
</organism>
<evidence type="ECO:0000313" key="4">
    <source>
        <dbReference type="Proteomes" id="UP000198302"/>
    </source>
</evidence>
<comment type="caution">
    <text evidence="1">The sequence shown here is derived from an EMBL/GenBank/DDBJ whole genome shotgun (WGS) entry which is preliminary data.</text>
</comment>
<keyword evidence="4" id="KW-1185">Reference proteome</keyword>
<dbReference type="Proteomes" id="UP000032061">
    <property type="component" value="Unassembled WGS sequence"/>
</dbReference>
<evidence type="ECO:0000313" key="2">
    <source>
        <dbReference type="EMBL" id="OXA90096.1"/>
    </source>
</evidence>
<name>A0A0D0ERS0_9FLAO</name>
<accession>A0A0D0ERS0</accession>
<proteinExistence type="predicted"/>